<dbReference type="CDD" id="cd00200">
    <property type="entry name" value="WD40"/>
    <property type="match status" value="1"/>
</dbReference>
<feature type="domain" description="Cleavage stimulation factor subunit 1 dimerisation" evidence="6">
    <location>
        <begin position="20"/>
        <end position="74"/>
    </location>
</feature>
<keyword evidence="5" id="KW-0853">WD repeat</keyword>
<gene>
    <name evidence="8" type="ORF">AFUS01_LOCUS45812</name>
</gene>
<accession>A0A8J2Q1C6</accession>
<evidence type="ECO:0000256" key="4">
    <source>
        <dbReference type="ARBA" id="ARBA00023242"/>
    </source>
</evidence>
<comment type="subcellular location">
    <subcellularLocation>
        <location evidence="1">Nucleus</location>
    </subcellularLocation>
</comment>
<dbReference type="PANTHER" id="PTHR44133:SF2">
    <property type="entry name" value="CLEAVAGE STIMULATION FACTOR SUBUNIT 1"/>
    <property type="match status" value="1"/>
</dbReference>
<keyword evidence="2" id="KW-0813">Transport</keyword>
<comment type="caution">
    <text evidence="8">The sequence shown here is derived from an EMBL/GenBank/DDBJ whole genome shotgun (WGS) entry which is preliminary data.</text>
</comment>
<keyword evidence="4" id="KW-0539">Nucleus</keyword>
<sequence length="438" mass="48309">MKEKEAENPGLGDHVDPKNKLKVRELVHKLIISQLFYDGFQQVASQMIQLTHPDSPCPPSDRLVHLVTLGLEQEQKTQGAKITSISTKFDHLGAGLDLESMNEAAIQAPEPCLYETVYVTAHKAPCRAGAINSDGSLVATGSADTSIKILSVERMLAKSSDVESTEPQGHPVIRTLYDHGEEVTSLEFHPKEQILVSGSRDCTVRLFDYSRTSVKKAFRVINESAQVQSLSFHPTGDYLIVGTKQPVLRVYDVNTSQCFVSNHLDGCHKGEIMSLAWSSDGKMYVSASVDGSIKIWDGVSSKCINTIAKAHDGTEVGSVTFTRNNKYILSSGKDSLVKLWELSTYRSLIAYTGAGATGKQEFTSQACFNHTEEYAIYPDEATVSLCVWDARTAQRQNLLSLGHNGPIRRIVHSAVSAGFLTCSDDFRARFWYRRMVPL</sequence>
<dbReference type="Pfam" id="PF16755">
    <property type="entry name" value="Beta-prop_NUP159_NUP214"/>
    <property type="match status" value="1"/>
</dbReference>
<evidence type="ECO:0000259" key="7">
    <source>
        <dbReference type="Pfam" id="PF16755"/>
    </source>
</evidence>
<evidence type="ECO:0000256" key="2">
    <source>
        <dbReference type="ARBA" id="ARBA00022448"/>
    </source>
</evidence>
<protein>
    <recommendedName>
        <fullName evidence="10">Cleavage stimulation factor subunit 1</fullName>
    </recommendedName>
</protein>
<dbReference type="Proteomes" id="UP000708208">
    <property type="component" value="Unassembled WGS sequence"/>
</dbReference>
<dbReference type="GO" id="GO:0003723">
    <property type="term" value="F:RNA binding"/>
    <property type="evidence" value="ECO:0007669"/>
    <property type="project" value="TreeGrafter"/>
</dbReference>
<evidence type="ECO:0000313" key="9">
    <source>
        <dbReference type="Proteomes" id="UP000708208"/>
    </source>
</evidence>
<dbReference type="FunFam" id="2.130.10.10:FF:000089">
    <property type="entry name" value="Cleavage stimulation factor subunit 1"/>
    <property type="match status" value="1"/>
</dbReference>
<feature type="repeat" description="WD" evidence="5">
    <location>
        <begin position="220"/>
        <end position="261"/>
    </location>
</feature>
<evidence type="ECO:0000313" key="8">
    <source>
        <dbReference type="EMBL" id="CAG7836577.1"/>
    </source>
</evidence>
<dbReference type="EMBL" id="CAJVCH010571081">
    <property type="protein sequence ID" value="CAG7836577.1"/>
    <property type="molecule type" value="Genomic_DNA"/>
</dbReference>
<dbReference type="InterPro" id="IPR019775">
    <property type="entry name" value="WD40_repeat_CS"/>
</dbReference>
<dbReference type="PROSITE" id="PS50082">
    <property type="entry name" value="WD_REPEATS_2"/>
    <property type="match status" value="4"/>
</dbReference>
<dbReference type="PANTHER" id="PTHR44133">
    <property type="entry name" value="CLEAVAGE STIMULATION FACTOR SUBUNIT 1"/>
    <property type="match status" value="1"/>
</dbReference>
<feature type="domain" description="Nucleoporin Nup159/Nup146 N-terminal" evidence="7">
    <location>
        <begin position="132"/>
        <end position="328"/>
    </location>
</feature>
<evidence type="ECO:0000256" key="1">
    <source>
        <dbReference type="ARBA" id="ARBA00004123"/>
    </source>
</evidence>
<keyword evidence="9" id="KW-1185">Reference proteome</keyword>
<dbReference type="PROSITE" id="PS50294">
    <property type="entry name" value="WD_REPEATS_REGION"/>
    <property type="match status" value="3"/>
</dbReference>
<dbReference type="InterPro" id="IPR044633">
    <property type="entry name" value="CstF1-like"/>
</dbReference>
<evidence type="ECO:0000256" key="5">
    <source>
        <dbReference type="PROSITE-ProRule" id="PRU00221"/>
    </source>
</evidence>
<feature type="repeat" description="WD" evidence="5">
    <location>
        <begin position="176"/>
        <end position="217"/>
    </location>
</feature>
<dbReference type="GO" id="GO:0005848">
    <property type="term" value="C:mRNA cleavage stimulating factor complex"/>
    <property type="evidence" value="ECO:0007669"/>
    <property type="project" value="InterPro"/>
</dbReference>
<dbReference type="SMART" id="SM00320">
    <property type="entry name" value="WD40"/>
    <property type="match status" value="6"/>
</dbReference>
<organism evidence="8 9">
    <name type="scientific">Allacma fusca</name>
    <dbReference type="NCBI Taxonomy" id="39272"/>
    <lineage>
        <taxon>Eukaryota</taxon>
        <taxon>Metazoa</taxon>
        <taxon>Ecdysozoa</taxon>
        <taxon>Arthropoda</taxon>
        <taxon>Hexapoda</taxon>
        <taxon>Collembola</taxon>
        <taxon>Symphypleona</taxon>
        <taxon>Sminthuridae</taxon>
        <taxon>Allacma</taxon>
    </lineage>
</organism>
<feature type="repeat" description="WD" evidence="5">
    <location>
        <begin position="268"/>
        <end position="306"/>
    </location>
</feature>
<dbReference type="Pfam" id="PF16699">
    <property type="entry name" value="CSTF1_dimer"/>
    <property type="match status" value="1"/>
</dbReference>
<dbReference type="InterPro" id="IPR001680">
    <property type="entry name" value="WD40_rpt"/>
</dbReference>
<dbReference type="GO" id="GO:0031124">
    <property type="term" value="P:mRNA 3'-end processing"/>
    <property type="evidence" value="ECO:0007669"/>
    <property type="project" value="InterPro"/>
</dbReference>
<evidence type="ECO:0008006" key="10">
    <source>
        <dbReference type="Google" id="ProtNLM"/>
    </source>
</evidence>
<name>A0A8J2Q1C6_9HEXA</name>
<dbReference type="InterPro" id="IPR032028">
    <property type="entry name" value="CSTF1_dimer"/>
</dbReference>
<reference evidence="8" key="1">
    <citation type="submission" date="2021-06" db="EMBL/GenBank/DDBJ databases">
        <authorList>
            <person name="Hodson N. C."/>
            <person name="Mongue J. A."/>
            <person name="Jaron S. K."/>
        </authorList>
    </citation>
    <scope>NUCLEOTIDE SEQUENCE</scope>
</reference>
<evidence type="ECO:0000259" key="6">
    <source>
        <dbReference type="Pfam" id="PF16699"/>
    </source>
</evidence>
<feature type="repeat" description="WD" evidence="5">
    <location>
        <begin position="316"/>
        <end position="350"/>
    </location>
</feature>
<dbReference type="FunFam" id="1.20.960.50:FF:000001">
    <property type="entry name" value="Cleavage stimulation factor subunit 1"/>
    <property type="match status" value="1"/>
</dbReference>
<dbReference type="InterPro" id="IPR039462">
    <property type="entry name" value="Nup159/Nup146_N"/>
</dbReference>
<dbReference type="OrthoDB" id="14421at2759"/>
<proteinExistence type="predicted"/>
<dbReference type="AlphaFoldDB" id="A0A8J2Q1C6"/>
<keyword evidence="3" id="KW-0507">mRNA processing</keyword>
<evidence type="ECO:0000256" key="3">
    <source>
        <dbReference type="ARBA" id="ARBA00022664"/>
    </source>
</evidence>
<dbReference type="PROSITE" id="PS00678">
    <property type="entry name" value="WD_REPEATS_1"/>
    <property type="match status" value="1"/>
</dbReference>